<dbReference type="RefSeq" id="WP_146966386.1">
    <property type="nucleotide sequence ID" value="NZ_AP019822.1"/>
</dbReference>
<name>A0A510JBQ4_9FUSO</name>
<evidence type="ECO:0000313" key="2">
    <source>
        <dbReference type="Proteomes" id="UP000321606"/>
    </source>
</evidence>
<reference evidence="1 2" key="1">
    <citation type="submission" date="2019-07" db="EMBL/GenBank/DDBJ databases">
        <title>Complete Genome Sequence of Leptotrichia goodfellowii Strain JCM 16774.</title>
        <authorList>
            <person name="Watanabe S."/>
            <person name="Cui L."/>
        </authorList>
    </citation>
    <scope>NUCLEOTIDE SEQUENCE [LARGE SCALE GENOMIC DNA]</scope>
    <source>
        <strain evidence="1 2">JCM16774</strain>
    </source>
</reference>
<evidence type="ECO:0000313" key="1">
    <source>
        <dbReference type="EMBL" id="BBM35861.1"/>
    </source>
</evidence>
<proteinExistence type="predicted"/>
<gene>
    <name evidence="1" type="ORF">JCM16774_0791</name>
</gene>
<dbReference type="EMBL" id="AP019822">
    <property type="protein sequence ID" value="BBM35861.1"/>
    <property type="molecule type" value="Genomic_DNA"/>
</dbReference>
<dbReference type="AlphaFoldDB" id="A0A510JBQ4"/>
<organism evidence="1 2">
    <name type="scientific">Pseudoleptotrichia goodfellowii</name>
    <dbReference type="NCBI Taxonomy" id="157692"/>
    <lineage>
        <taxon>Bacteria</taxon>
        <taxon>Fusobacteriati</taxon>
        <taxon>Fusobacteriota</taxon>
        <taxon>Fusobacteriia</taxon>
        <taxon>Fusobacteriales</taxon>
        <taxon>Leptotrichiaceae</taxon>
        <taxon>Pseudoleptotrichia</taxon>
    </lineage>
</organism>
<accession>A0A510JBQ4</accession>
<dbReference type="Proteomes" id="UP000321606">
    <property type="component" value="Chromosome"/>
</dbReference>
<protein>
    <submittedName>
        <fullName evidence="1">Uncharacterized protein</fullName>
    </submittedName>
</protein>
<sequence length="61" mass="7172">MASLVFLYNKKYNKTYVYESINYWDKSEKKSKSKRKLIGIKDPLTGQIVPTSTQKKEIGRK</sequence>
<dbReference type="KEGG" id="lgo:JCM16774_0791"/>